<feature type="transmembrane region" description="Helical" evidence="1">
    <location>
        <begin position="248"/>
        <end position="272"/>
    </location>
</feature>
<feature type="transmembrane region" description="Helical" evidence="1">
    <location>
        <begin position="44"/>
        <end position="62"/>
    </location>
</feature>
<evidence type="ECO:0000313" key="4">
    <source>
        <dbReference type="Proteomes" id="UP000181790"/>
    </source>
</evidence>
<dbReference type="AlphaFoldDB" id="A0A1S2VMS9"/>
<feature type="transmembrane region" description="Helical" evidence="1">
    <location>
        <begin position="124"/>
        <end position="146"/>
    </location>
</feature>
<dbReference type="EMBL" id="MORL01000004">
    <property type="protein sequence ID" value="OIN59505.1"/>
    <property type="molecule type" value="Genomic_DNA"/>
</dbReference>
<feature type="transmembrane region" description="Helical" evidence="1">
    <location>
        <begin position="153"/>
        <end position="177"/>
    </location>
</feature>
<dbReference type="InterPro" id="IPR002656">
    <property type="entry name" value="Acyl_transf_3_dom"/>
</dbReference>
<keyword evidence="1" id="KW-0812">Transmembrane</keyword>
<feature type="transmembrane region" description="Helical" evidence="1">
    <location>
        <begin position="183"/>
        <end position="203"/>
    </location>
</feature>
<dbReference type="Proteomes" id="UP000181790">
    <property type="component" value="Unassembled WGS sequence"/>
</dbReference>
<feature type="transmembrane region" description="Helical" evidence="1">
    <location>
        <begin position="312"/>
        <end position="338"/>
    </location>
</feature>
<dbReference type="InterPro" id="IPR052734">
    <property type="entry name" value="Nod_factor_acetyltransferase"/>
</dbReference>
<gene>
    <name evidence="3" type="ORF">BLX24_11110</name>
</gene>
<evidence type="ECO:0000313" key="3">
    <source>
        <dbReference type="EMBL" id="OIN59505.1"/>
    </source>
</evidence>
<sequence>MKNRIEWIDTIKAIGIFLVFYGHYVESLYYLEGDSGVTYVQYKFIYSFHIPLFFIVSGFTAKQQRVSLIFIRKIFFQRLIPVFSFAILFVPLWLIYNRFKGEGMIRTVVEKGFAYLGGQPQLNFMTWFLICLFTTEFIATCSGIDLRKKTRNVVIGSGLILAGYLITDNIVSIAIYTRLALNFWFLHESIIALGFYLIGNSTYTLLTSLSAYNKNIFYVALSVSLAFIWLSATYLYEPDIVIMSLSKHGTFVSFFTNALLGSAFIISIGLLIPPNKVTNYLGANTLILLGLNGAFFHFINSYIAKWSLTEHSWWYITFNCTLTTIISLLICVPFVTIINRYFPQFFGKPDADGPLLKPLHTYAVFRFLQAKEPDLLHDTQLTSGFKDVVPNKP</sequence>
<feature type="transmembrane region" description="Helical" evidence="1">
    <location>
        <begin position="279"/>
        <end position="300"/>
    </location>
</feature>
<feature type="transmembrane region" description="Helical" evidence="1">
    <location>
        <begin position="7"/>
        <end position="24"/>
    </location>
</feature>
<evidence type="ECO:0000259" key="2">
    <source>
        <dbReference type="Pfam" id="PF01757"/>
    </source>
</evidence>
<dbReference type="PANTHER" id="PTHR37312">
    <property type="entry name" value="MEMBRANE-BOUND ACYLTRANSFERASE YKRP-RELATED"/>
    <property type="match status" value="1"/>
</dbReference>
<dbReference type="RefSeq" id="WP_071503187.1">
    <property type="nucleotide sequence ID" value="NZ_MORL01000004.1"/>
</dbReference>
<organism evidence="3 4">
    <name type="scientific">Arsenicibacter rosenii</name>
    <dbReference type="NCBI Taxonomy" id="1750698"/>
    <lineage>
        <taxon>Bacteria</taxon>
        <taxon>Pseudomonadati</taxon>
        <taxon>Bacteroidota</taxon>
        <taxon>Cytophagia</taxon>
        <taxon>Cytophagales</taxon>
        <taxon>Spirosomataceae</taxon>
        <taxon>Arsenicibacter</taxon>
    </lineage>
</organism>
<dbReference type="PANTHER" id="PTHR37312:SF1">
    <property type="entry name" value="MEMBRANE-BOUND ACYLTRANSFERASE YKRP-RELATED"/>
    <property type="match status" value="1"/>
</dbReference>
<dbReference type="Pfam" id="PF01757">
    <property type="entry name" value="Acyl_transf_3"/>
    <property type="match status" value="1"/>
</dbReference>
<keyword evidence="1" id="KW-1133">Transmembrane helix</keyword>
<proteinExistence type="predicted"/>
<feature type="domain" description="Acyltransferase 3" evidence="2">
    <location>
        <begin position="6"/>
        <end position="331"/>
    </location>
</feature>
<keyword evidence="1" id="KW-0472">Membrane</keyword>
<keyword evidence="4" id="KW-1185">Reference proteome</keyword>
<protein>
    <recommendedName>
        <fullName evidence="2">Acyltransferase 3 domain-containing protein</fullName>
    </recommendedName>
</protein>
<name>A0A1S2VMS9_9BACT</name>
<comment type="caution">
    <text evidence="3">The sequence shown here is derived from an EMBL/GenBank/DDBJ whole genome shotgun (WGS) entry which is preliminary data.</text>
</comment>
<feature type="transmembrane region" description="Helical" evidence="1">
    <location>
        <begin position="74"/>
        <end position="96"/>
    </location>
</feature>
<dbReference type="GO" id="GO:0016747">
    <property type="term" value="F:acyltransferase activity, transferring groups other than amino-acyl groups"/>
    <property type="evidence" value="ECO:0007669"/>
    <property type="project" value="InterPro"/>
</dbReference>
<evidence type="ECO:0000256" key="1">
    <source>
        <dbReference type="SAM" id="Phobius"/>
    </source>
</evidence>
<dbReference type="OrthoDB" id="9809782at2"/>
<accession>A0A1S2VMS9</accession>
<feature type="transmembrane region" description="Helical" evidence="1">
    <location>
        <begin position="215"/>
        <end position="236"/>
    </location>
</feature>
<reference evidence="3 4" key="1">
    <citation type="submission" date="2016-10" db="EMBL/GenBank/DDBJ databases">
        <title>Arsenicibacter rosenii gen. nov., sp. nov., an efficient arsenic-methylating bacterium isolated from an arsenic-contaminated paddy soil.</title>
        <authorList>
            <person name="Huang K."/>
        </authorList>
    </citation>
    <scope>NUCLEOTIDE SEQUENCE [LARGE SCALE GENOMIC DNA]</scope>
    <source>
        <strain evidence="3 4">SM-1</strain>
    </source>
</reference>